<feature type="transmembrane region" description="Helical" evidence="6">
    <location>
        <begin position="93"/>
        <end position="111"/>
    </location>
</feature>
<keyword evidence="8" id="KW-0675">Receptor</keyword>
<feature type="transmembrane region" description="Helical" evidence="6">
    <location>
        <begin position="323"/>
        <end position="346"/>
    </location>
</feature>
<dbReference type="GO" id="GO:0015232">
    <property type="term" value="F:heme transmembrane transporter activity"/>
    <property type="evidence" value="ECO:0007669"/>
    <property type="project" value="TreeGrafter"/>
</dbReference>
<protein>
    <submittedName>
        <fullName evidence="8">Feline leukemia virus subgroup C receptor-related protein 2</fullName>
    </submittedName>
</protein>
<feature type="domain" description="Major facilitator superfamily (MFS) profile" evidence="7">
    <location>
        <begin position="95"/>
        <end position="513"/>
    </location>
</feature>
<gene>
    <name evidence="8" type="primary">FLVCR2_0</name>
    <name evidence="8" type="ORF">g.4763</name>
</gene>
<dbReference type="InterPro" id="IPR011701">
    <property type="entry name" value="MFS"/>
</dbReference>
<feature type="transmembrane region" description="Helical" evidence="6">
    <location>
        <begin position="423"/>
        <end position="444"/>
    </location>
</feature>
<accession>A0A6G1SJI3</accession>
<evidence type="ECO:0000256" key="4">
    <source>
        <dbReference type="ARBA" id="ARBA00023136"/>
    </source>
</evidence>
<evidence type="ECO:0000256" key="6">
    <source>
        <dbReference type="SAM" id="Phobius"/>
    </source>
</evidence>
<dbReference type="AlphaFoldDB" id="A0A6G1SJI3"/>
<dbReference type="GO" id="GO:0020037">
    <property type="term" value="F:heme binding"/>
    <property type="evidence" value="ECO:0007669"/>
    <property type="project" value="TreeGrafter"/>
</dbReference>
<feature type="transmembrane region" description="Helical" evidence="6">
    <location>
        <begin position="400"/>
        <end position="417"/>
    </location>
</feature>
<dbReference type="GO" id="GO:0097037">
    <property type="term" value="P:heme export"/>
    <property type="evidence" value="ECO:0007669"/>
    <property type="project" value="TreeGrafter"/>
</dbReference>
<dbReference type="SUPFAM" id="SSF103473">
    <property type="entry name" value="MFS general substrate transporter"/>
    <property type="match status" value="1"/>
</dbReference>
<dbReference type="Pfam" id="PF07690">
    <property type="entry name" value="MFS_1"/>
    <property type="match status" value="1"/>
</dbReference>
<dbReference type="PANTHER" id="PTHR10924:SF4">
    <property type="entry name" value="GH15861P"/>
    <property type="match status" value="1"/>
</dbReference>
<feature type="transmembrane region" description="Helical" evidence="6">
    <location>
        <begin position="131"/>
        <end position="153"/>
    </location>
</feature>
<evidence type="ECO:0000256" key="1">
    <source>
        <dbReference type="ARBA" id="ARBA00004141"/>
    </source>
</evidence>
<sequence length="532" mass="58652">MTKEGSPSLANGAEKTHLKEQPLPLPLPVTGGVVGDVGQADIDTTTTHTTLPPLYGPPILPLDNNINEGALAGHSVGALADQLIVIRPTLKRYLILLMYGICSMEKSFQWINLSTITNKVTLYYEVDNMTVNWTSVLFMITFIPLVLPTGWLIERIGLRKAVLIGSTGITLGACIKCFACREDGFWIVIVGQIVVSLSEQFIFCIPARIASVWFPDHQVSLATGFGIFGNQCGIALGFLIPQALLRGMETRDEIGVGLWHLFFWTALVAFVTWLALIILFDDHPEFAPGAARYNKIIGEQAQRDQMLSFPNEMRLFGSILVELMADLNSVFLVIAYGINVGVVYAIQTCLNQMIAGSDWAEANEIVGTAGLIIIFAGMCGALFWGYLCDWSHRYILINRILYVGAIVSIVLFGLALRRVNQEWPLYLASALLGFMLIGYTVAGLDTIVELTYPIPEMVSTSVMNLAPQIFGVAITFLCSTIVDEYKSDMANVFLVACLLVGLVFTLLINERLKRQNQVEETKKQQQQIQLQA</sequence>
<evidence type="ECO:0000256" key="5">
    <source>
        <dbReference type="SAM" id="MobiDB-lite"/>
    </source>
</evidence>
<evidence type="ECO:0000256" key="2">
    <source>
        <dbReference type="ARBA" id="ARBA00022692"/>
    </source>
</evidence>
<proteinExistence type="predicted"/>
<keyword evidence="4 6" id="KW-0472">Membrane</keyword>
<evidence type="ECO:0000256" key="3">
    <source>
        <dbReference type="ARBA" id="ARBA00022989"/>
    </source>
</evidence>
<feature type="region of interest" description="Disordered" evidence="5">
    <location>
        <begin position="1"/>
        <end position="23"/>
    </location>
</feature>
<dbReference type="EMBL" id="GGYP01005787">
    <property type="protein sequence ID" value="MDE50558.1"/>
    <property type="molecule type" value="Transcribed_RNA"/>
</dbReference>
<comment type="subcellular location">
    <subcellularLocation>
        <location evidence="1">Membrane</location>
        <topology evidence="1">Multi-pass membrane protein</topology>
    </subcellularLocation>
</comment>
<dbReference type="PANTHER" id="PTHR10924">
    <property type="entry name" value="MAJOR FACILITATOR SUPERFAMILY PROTEIN-RELATED"/>
    <property type="match status" value="1"/>
</dbReference>
<evidence type="ECO:0000313" key="8">
    <source>
        <dbReference type="EMBL" id="MDE50558.1"/>
    </source>
</evidence>
<reference evidence="8" key="1">
    <citation type="submission" date="2018-10" db="EMBL/GenBank/DDBJ databases">
        <title>Transcriptome assembly of Aceria tosichella (Wheat curl mite) Type 2.</title>
        <authorList>
            <person name="Scully E.D."/>
            <person name="Geib S.M."/>
            <person name="Palmer N.A."/>
            <person name="Gupta A.K."/>
            <person name="Sarath G."/>
            <person name="Tatineni S."/>
        </authorList>
    </citation>
    <scope>NUCLEOTIDE SEQUENCE</scope>
    <source>
        <strain evidence="8">LincolnNE</strain>
    </source>
</reference>
<dbReference type="InterPro" id="IPR049680">
    <property type="entry name" value="FLVCR1-2_SLC49-like"/>
</dbReference>
<feature type="transmembrane region" description="Helical" evidence="6">
    <location>
        <begin position="465"/>
        <end position="483"/>
    </location>
</feature>
<feature type="transmembrane region" description="Helical" evidence="6">
    <location>
        <begin position="366"/>
        <end position="388"/>
    </location>
</feature>
<evidence type="ECO:0000259" key="7">
    <source>
        <dbReference type="PROSITE" id="PS50850"/>
    </source>
</evidence>
<dbReference type="PROSITE" id="PS50850">
    <property type="entry name" value="MFS"/>
    <property type="match status" value="1"/>
</dbReference>
<name>A0A6G1SJI3_9ACAR</name>
<keyword evidence="3 6" id="KW-1133">Transmembrane helix</keyword>
<dbReference type="GO" id="GO:0016020">
    <property type="term" value="C:membrane"/>
    <property type="evidence" value="ECO:0007669"/>
    <property type="project" value="UniProtKB-SubCell"/>
</dbReference>
<dbReference type="InterPro" id="IPR036259">
    <property type="entry name" value="MFS_trans_sf"/>
</dbReference>
<feature type="transmembrane region" description="Helical" evidence="6">
    <location>
        <begin position="219"/>
        <end position="241"/>
    </location>
</feature>
<feature type="transmembrane region" description="Helical" evidence="6">
    <location>
        <begin position="261"/>
        <end position="280"/>
    </location>
</feature>
<feature type="transmembrane region" description="Helical" evidence="6">
    <location>
        <begin position="489"/>
        <end position="508"/>
    </location>
</feature>
<keyword evidence="2 6" id="KW-0812">Transmembrane</keyword>
<dbReference type="InterPro" id="IPR020846">
    <property type="entry name" value="MFS_dom"/>
</dbReference>
<organism evidence="8">
    <name type="scientific">Aceria tosichella</name>
    <name type="common">wheat curl mite</name>
    <dbReference type="NCBI Taxonomy" id="561515"/>
    <lineage>
        <taxon>Eukaryota</taxon>
        <taxon>Metazoa</taxon>
        <taxon>Ecdysozoa</taxon>
        <taxon>Arthropoda</taxon>
        <taxon>Chelicerata</taxon>
        <taxon>Arachnida</taxon>
        <taxon>Acari</taxon>
        <taxon>Acariformes</taxon>
        <taxon>Trombidiformes</taxon>
        <taxon>Prostigmata</taxon>
        <taxon>Eupodina</taxon>
        <taxon>Eriophyoidea</taxon>
        <taxon>Eriophyidae</taxon>
        <taxon>Eriophyinae</taxon>
        <taxon>Aceriini</taxon>
        <taxon>Aceria</taxon>
    </lineage>
</organism>
<dbReference type="Gene3D" id="1.20.1250.20">
    <property type="entry name" value="MFS general substrate transporter like domains"/>
    <property type="match status" value="2"/>
</dbReference>
<feature type="transmembrane region" description="Helical" evidence="6">
    <location>
        <begin position="185"/>
        <end position="207"/>
    </location>
</feature>